<dbReference type="RefSeq" id="XP_001320137.1">
    <property type="nucleotide sequence ID" value="XM_001320102.1"/>
</dbReference>
<sequence>MNESKPIQKQPVITLDESRSKSFYKSLNKVLTQVASDKIVKQMLSSPNSFSFVTNRVGEIINNIVNNDREIHIKKLSAQLQKYRHATENIDSEQIRSLGKQVIDAAAQQNQKELFYKKQIKTQEIQIKKLQSEVSELRAQLALKQINSQPQNTEKLGQQISLFKPYDPELIKLKNQVRDIKTELLTEATMINSMKLLFNSEIKTKLNTSKLLIAHLLDKISNLRSQLNTEKELRAQCQHHYEEEIIPNLMNNQKEISEKHKEINESRLKDIESIKTMLTSLRNEKSILQTQVKTFKSLNEDLKKDNAKNQQLISNFRISTNQLKSELEDYRFLVSERDNKIRSLELELFNANEAKSSLNNELFVHKQMIEELNVSNDQNERNINLIKHENVSKDQKYQSISLENQRLKETINSMQEKLENEIQTKFELTEKFNTYHMKYETLKREINSLQKSLNDCKSDNMLKDQTINESKKENESLKTKIVKLELNIDSLENSITERLDEARDQYSKEIFDLQNKLKRLQLQFEKQNSTINNQKVTVEGLNEQIERQKRNLIEVNESKDKLEKQKSAIEKELNDLKKSNIELKIMNEEEKHKNQILIQRMNSYSEEP</sequence>
<dbReference type="Gene3D" id="1.10.287.1490">
    <property type="match status" value="1"/>
</dbReference>
<keyword evidence="3" id="KW-1185">Reference proteome</keyword>
<dbReference type="VEuPathDB" id="TrichDB:TVAGG3_0350160"/>
<proteinExistence type="predicted"/>
<dbReference type="SMR" id="A2EHD6"/>
<feature type="coiled-coil region" evidence="1">
    <location>
        <begin position="120"/>
        <end position="147"/>
    </location>
</feature>
<feature type="coiled-coil region" evidence="1">
    <location>
        <begin position="341"/>
        <end position="607"/>
    </location>
</feature>
<dbReference type="STRING" id="5722.A2EHD6"/>
<evidence type="ECO:0000256" key="1">
    <source>
        <dbReference type="SAM" id="Coils"/>
    </source>
</evidence>
<dbReference type="KEGG" id="tva:4765805"/>
<gene>
    <name evidence="2" type="ORF">TVAG_064610</name>
</gene>
<evidence type="ECO:0000313" key="2">
    <source>
        <dbReference type="EMBL" id="EAY07914.1"/>
    </source>
</evidence>
<keyword evidence="1" id="KW-0175">Coiled coil</keyword>
<protein>
    <submittedName>
        <fullName evidence="2">Uncharacterized protein</fullName>
    </submittedName>
</protein>
<reference evidence="2" key="2">
    <citation type="journal article" date="2007" name="Science">
        <title>Draft genome sequence of the sexually transmitted pathogen Trichomonas vaginalis.</title>
        <authorList>
            <person name="Carlton J.M."/>
            <person name="Hirt R.P."/>
            <person name="Silva J.C."/>
            <person name="Delcher A.L."/>
            <person name="Schatz M."/>
            <person name="Zhao Q."/>
            <person name="Wortman J.R."/>
            <person name="Bidwell S.L."/>
            <person name="Alsmark U.C.M."/>
            <person name="Besteiro S."/>
            <person name="Sicheritz-Ponten T."/>
            <person name="Noel C.J."/>
            <person name="Dacks J.B."/>
            <person name="Foster P.G."/>
            <person name="Simillion C."/>
            <person name="Van de Peer Y."/>
            <person name="Miranda-Saavedra D."/>
            <person name="Barton G.J."/>
            <person name="Westrop G.D."/>
            <person name="Mueller S."/>
            <person name="Dessi D."/>
            <person name="Fiori P.L."/>
            <person name="Ren Q."/>
            <person name="Paulsen I."/>
            <person name="Zhang H."/>
            <person name="Bastida-Corcuera F.D."/>
            <person name="Simoes-Barbosa A."/>
            <person name="Brown M.T."/>
            <person name="Hayes R.D."/>
            <person name="Mukherjee M."/>
            <person name="Okumura C.Y."/>
            <person name="Schneider R."/>
            <person name="Smith A.J."/>
            <person name="Vanacova S."/>
            <person name="Villalvazo M."/>
            <person name="Haas B.J."/>
            <person name="Pertea M."/>
            <person name="Feldblyum T.V."/>
            <person name="Utterback T.R."/>
            <person name="Shu C.L."/>
            <person name="Osoegawa K."/>
            <person name="de Jong P.J."/>
            <person name="Hrdy I."/>
            <person name="Horvathova L."/>
            <person name="Zubacova Z."/>
            <person name="Dolezal P."/>
            <person name="Malik S.B."/>
            <person name="Logsdon J.M. Jr."/>
            <person name="Henze K."/>
            <person name="Gupta A."/>
            <person name="Wang C.C."/>
            <person name="Dunne R.L."/>
            <person name="Upcroft J.A."/>
            <person name="Upcroft P."/>
            <person name="White O."/>
            <person name="Salzberg S.L."/>
            <person name="Tang P."/>
            <person name="Chiu C.-H."/>
            <person name="Lee Y.-S."/>
            <person name="Embley T.M."/>
            <person name="Coombs G.H."/>
            <person name="Mottram J.C."/>
            <person name="Tachezy J."/>
            <person name="Fraser-Liggett C.M."/>
            <person name="Johnson P.J."/>
        </authorList>
    </citation>
    <scope>NUCLEOTIDE SEQUENCE [LARGE SCALE GENOMIC DNA]</scope>
    <source>
        <strain evidence="2">G3</strain>
    </source>
</reference>
<accession>A2EHD6</accession>
<name>A2EHD6_TRIV3</name>
<organism evidence="2 3">
    <name type="scientific">Trichomonas vaginalis (strain ATCC PRA-98 / G3)</name>
    <dbReference type="NCBI Taxonomy" id="412133"/>
    <lineage>
        <taxon>Eukaryota</taxon>
        <taxon>Metamonada</taxon>
        <taxon>Parabasalia</taxon>
        <taxon>Trichomonadida</taxon>
        <taxon>Trichomonadidae</taxon>
        <taxon>Trichomonas</taxon>
    </lineage>
</organism>
<dbReference type="OrthoDB" id="2441647at2759"/>
<evidence type="ECO:0000313" key="3">
    <source>
        <dbReference type="Proteomes" id="UP000001542"/>
    </source>
</evidence>
<dbReference type="VEuPathDB" id="TrichDB:TVAG_064610"/>
<dbReference type="Proteomes" id="UP000001542">
    <property type="component" value="Unassembled WGS sequence"/>
</dbReference>
<reference evidence="2" key="1">
    <citation type="submission" date="2006-10" db="EMBL/GenBank/DDBJ databases">
        <authorList>
            <person name="Amadeo P."/>
            <person name="Zhao Q."/>
            <person name="Wortman J."/>
            <person name="Fraser-Liggett C."/>
            <person name="Carlton J."/>
        </authorList>
    </citation>
    <scope>NUCLEOTIDE SEQUENCE</scope>
    <source>
        <strain evidence="2">G3</strain>
    </source>
</reference>
<dbReference type="EMBL" id="DS113389">
    <property type="protein sequence ID" value="EAY07914.1"/>
    <property type="molecule type" value="Genomic_DNA"/>
</dbReference>
<dbReference type="InParanoid" id="A2EHD6"/>
<dbReference type="AlphaFoldDB" id="A2EHD6"/>